<evidence type="ECO:0000256" key="1">
    <source>
        <dbReference type="SAM" id="SignalP"/>
    </source>
</evidence>
<feature type="chain" id="PRO_5005891315" evidence="1">
    <location>
        <begin position="20"/>
        <end position="563"/>
    </location>
</feature>
<dbReference type="InterPro" id="IPR035810">
    <property type="entry name" value="PEBP_euk"/>
</dbReference>
<dbReference type="WBParaSite" id="PTRK_0000390100.1">
    <property type="protein sequence ID" value="PTRK_0000390100.1"/>
    <property type="gene ID" value="PTRK_0000390100"/>
</dbReference>
<feature type="signal peptide" evidence="1">
    <location>
        <begin position="1"/>
        <end position="19"/>
    </location>
</feature>
<keyword evidence="1" id="KW-0732">Signal</keyword>
<evidence type="ECO:0000313" key="2">
    <source>
        <dbReference type="Proteomes" id="UP000038045"/>
    </source>
</evidence>
<dbReference type="Gene3D" id="3.90.280.10">
    <property type="entry name" value="PEBP-like"/>
    <property type="match status" value="2"/>
</dbReference>
<accession>A0A0N4Z9B0</accession>
<dbReference type="PANTHER" id="PTHR11362:SF82">
    <property type="entry name" value="PHOSPHATIDYLETHANOLAMINE-BINDING PROTEIN 4"/>
    <property type="match status" value="1"/>
</dbReference>
<name>A0A0N4Z9B0_PARTI</name>
<proteinExistence type="predicted"/>
<dbReference type="SUPFAM" id="SSF49777">
    <property type="entry name" value="PEBP-like"/>
    <property type="match status" value="1"/>
</dbReference>
<dbReference type="InterPro" id="IPR036610">
    <property type="entry name" value="PEBP-like_sf"/>
</dbReference>
<evidence type="ECO:0000313" key="3">
    <source>
        <dbReference type="WBParaSite" id="PTRK_0000390100.1"/>
    </source>
</evidence>
<organism evidence="2 3">
    <name type="scientific">Parastrongyloides trichosuri</name>
    <name type="common">Possum-specific nematode worm</name>
    <dbReference type="NCBI Taxonomy" id="131310"/>
    <lineage>
        <taxon>Eukaryota</taxon>
        <taxon>Metazoa</taxon>
        <taxon>Ecdysozoa</taxon>
        <taxon>Nematoda</taxon>
        <taxon>Chromadorea</taxon>
        <taxon>Rhabditida</taxon>
        <taxon>Tylenchina</taxon>
        <taxon>Panagrolaimomorpha</taxon>
        <taxon>Strongyloidoidea</taxon>
        <taxon>Strongyloididae</taxon>
        <taxon>Parastrongyloides</taxon>
    </lineage>
</organism>
<dbReference type="Proteomes" id="UP000038045">
    <property type="component" value="Unplaced"/>
</dbReference>
<dbReference type="AlphaFoldDB" id="A0A0N4Z9B0"/>
<protein>
    <submittedName>
        <fullName evidence="3">Uncharacterized protein</fullName>
    </submittedName>
</protein>
<keyword evidence="2" id="KW-1185">Reference proteome</keyword>
<dbReference type="STRING" id="131310.A0A0N4Z9B0"/>
<sequence length="563" mass="66030">MYFIFLSFVFYYNIQLLKGSKFCEKQEECIEKVKKLAGDANLFWFGDEWRTQCDQKYFKYHGQNKFNIIDCINSPSLSKYHSLGSRLFHVPTFSSHFLSNLKIHPRITFFPKTGNYNACDHDFHVIVNKKKDIHGHPNSLPIPSYQTLTPPDINWQGLGKDGYRYIVLILDPSEGKINFLSINFPYETNNIIEYTPLKPYRHSPSPMVFLIFRQGLENGNLTYKPDEAFHDNKNSTENIFDLPKFIIKNNLTTRLVGLTWVLIKTDPFSLEYNRIYNGIDNCHSLLIKKLQKEHTFDFVSNFNLNELDSSLLVSYYQPNTEFNVCCESYAYEENEVIADPLSDGYMPSIVLINKPKLKMVRSSSFIDNYQRSLRHYVVKKDEKFILVMFEPNKKHLYWLVSDISGNSLANGDELDGHTVVPYEDPSSYDPTECNQVVVMIFEEQKIGRKINIRKNREGDNEDRTEVKFNQMVLNYFEQNGEKKSNHRLNFNIENFKAFLKLKLSSISWFESCYDEFNAVTQIRQIAKSNLTDSEIREKYGKHKINKVEYYGYPNTEEVRIAKT</sequence>
<dbReference type="PANTHER" id="PTHR11362">
    <property type="entry name" value="PHOSPHATIDYLETHANOLAMINE-BINDING PROTEIN"/>
    <property type="match status" value="1"/>
</dbReference>
<reference evidence="3" key="1">
    <citation type="submission" date="2017-02" db="UniProtKB">
        <authorList>
            <consortium name="WormBaseParasite"/>
        </authorList>
    </citation>
    <scope>IDENTIFICATION</scope>
</reference>